<dbReference type="EMBL" id="JF824737">
    <property type="protein sequence ID" value="AEJ33769.1"/>
    <property type="molecule type" value="Genomic_RNA"/>
</dbReference>
<name>F8ULT6_9VIRU</name>
<sequence length="397" mass="44182">MVSNSPDPTTPVLPLEIKKNNIKDTARNVASFAASLTRFVLFFGSTGVGKTTALPYYLASVLGSILVLVDDEQLVTSLTNYMSKAPRVKYMTKLKYILTRPTGPVLVDEYHKPDHLTHHIVDHLQHPSTCFLTSATSMEAIADTTTTLFSITDVFDPRYTLENIYKCLPLPYLEPTTSGFRTLVFAPNDTDAIALSRKYSGLPVFNVTTSNIDTQVPIINATTGPILVFASPVIQTGHTLDLDVVIDLVLSQCVEFSSSSPLSHINVKRGPSTQLECVQRRGRVGRLKRGIYIYSSKNFSKSTKIHPYFREFYQRLSTGLTPKLHMQLVLGYHPTVTDPILNDNGTFKYKCRLASYYSQNPTSAGPSIKAGHHFVITSVWDHTFNVTAQINHFETLN</sequence>
<organism evidence="1">
    <name type="scientific">Chara australis virus</name>
    <dbReference type="NCBI Taxonomy" id="1051671"/>
    <lineage>
        <taxon>Viruses</taxon>
    </lineage>
</organism>
<keyword evidence="1" id="KW-0347">Helicase</keyword>
<keyword evidence="1" id="KW-0547">Nucleotide-binding</keyword>
<accession>F8ULT6</accession>
<dbReference type="GO" id="GO:0004386">
    <property type="term" value="F:helicase activity"/>
    <property type="evidence" value="ECO:0007669"/>
    <property type="project" value="UniProtKB-KW"/>
</dbReference>
<keyword evidence="1" id="KW-0067">ATP-binding</keyword>
<evidence type="ECO:0000313" key="1">
    <source>
        <dbReference type="EMBL" id="AEJ33769.1"/>
    </source>
</evidence>
<dbReference type="InterPro" id="IPR027417">
    <property type="entry name" value="P-loop_NTPase"/>
</dbReference>
<dbReference type="Gene3D" id="3.40.50.300">
    <property type="entry name" value="P-loop containing nucleotide triphosphate hydrolases"/>
    <property type="match status" value="1"/>
</dbReference>
<keyword evidence="1" id="KW-0378">Hydrolase</keyword>
<dbReference type="SUPFAM" id="SSF52540">
    <property type="entry name" value="P-loop containing nucleoside triphosphate hydrolases"/>
    <property type="match status" value="1"/>
</dbReference>
<protein>
    <submittedName>
        <fullName evidence="1">Helicase</fullName>
    </submittedName>
</protein>
<reference evidence="1" key="1">
    <citation type="journal article" date="2011" name="J. Gen. Virol.">
        <title>The enigmatic genome of Chara australis virus.</title>
        <authorList>
            <person name="Gibbs A.J."/>
            <person name="Torronen M."/>
            <person name="Mackenzie A.M."/>
            <person name="Wood J.T."/>
            <person name="Armstrong J.S."/>
            <person name="Kondo H."/>
            <person name="Tamada T."/>
            <person name="Keese P.L."/>
        </authorList>
    </citation>
    <scope>NUCLEOTIDE SEQUENCE</scope>
    <source>
        <strain evidence="1">Murrumbidgee</strain>
    </source>
</reference>
<proteinExistence type="predicted"/>